<evidence type="ECO:0000313" key="2">
    <source>
        <dbReference type="EMBL" id="CAC5390955.1"/>
    </source>
</evidence>
<gene>
    <name evidence="2" type="ORF">MCOR_26000</name>
</gene>
<reference evidence="2 3" key="1">
    <citation type="submission" date="2020-06" db="EMBL/GenBank/DDBJ databases">
        <authorList>
            <person name="Li R."/>
            <person name="Bekaert M."/>
        </authorList>
    </citation>
    <scope>NUCLEOTIDE SEQUENCE [LARGE SCALE GENOMIC DNA]</scope>
    <source>
        <strain evidence="3">wild</strain>
    </source>
</reference>
<feature type="coiled-coil region" evidence="1">
    <location>
        <begin position="51"/>
        <end position="78"/>
    </location>
</feature>
<dbReference type="AlphaFoldDB" id="A0A6J8C3I0"/>
<evidence type="ECO:0000313" key="3">
    <source>
        <dbReference type="Proteomes" id="UP000507470"/>
    </source>
</evidence>
<evidence type="ECO:0000256" key="1">
    <source>
        <dbReference type="SAM" id="Coils"/>
    </source>
</evidence>
<sequence length="161" mass="19326">MTVMELPFIKTGNTAFISTISKESFLTDQIESLRTKLEDESFKHTSTFIELQEEQETVRKLRETIKNQDAEIIELEYTIKENERSFDKIAEYITEIKVEKDNWKLQCNDVSEMYNVVRQSELNLKEICNNYKYELEQLRTTTITGNNHQNRRNYQHRGRRF</sequence>
<protein>
    <submittedName>
        <fullName evidence="2">Uncharacterized protein</fullName>
    </submittedName>
</protein>
<dbReference type="Proteomes" id="UP000507470">
    <property type="component" value="Unassembled WGS sequence"/>
</dbReference>
<dbReference type="EMBL" id="CACVKT020004646">
    <property type="protein sequence ID" value="CAC5390955.1"/>
    <property type="molecule type" value="Genomic_DNA"/>
</dbReference>
<organism evidence="2 3">
    <name type="scientific">Mytilus coruscus</name>
    <name type="common">Sea mussel</name>
    <dbReference type="NCBI Taxonomy" id="42192"/>
    <lineage>
        <taxon>Eukaryota</taxon>
        <taxon>Metazoa</taxon>
        <taxon>Spiralia</taxon>
        <taxon>Lophotrochozoa</taxon>
        <taxon>Mollusca</taxon>
        <taxon>Bivalvia</taxon>
        <taxon>Autobranchia</taxon>
        <taxon>Pteriomorphia</taxon>
        <taxon>Mytilida</taxon>
        <taxon>Mytiloidea</taxon>
        <taxon>Mytilidae</taxon>
        <taxon>Mytilinae</taxon>
        <taxon>Mytilus</taxon>
    </lineage>
</organism>
<keyword evidence="3" id="KW-1185">Reference proteome</keyword>
<proteinExistence type="predicted"/>
<accession>A0A6J8C3I0</accession>
<keyword evidence="1" id="KW-0175">Coiled coil</keyword>
<name>A0A6J8C3I0_MYTCO</name>